<dbReference type="Gene3D" id="3.40.50.2300">
    <property type="match status" value="1"/>
</dbReference>
<evidence type="ECO:0000256" key="9">
    <source>
        <dbReference type="PROSITE-ProRule" id="PRU00169"/>
    </source>
</evidence>
<evidence type="ECO:0000256" key="7">
    <source>
        <dbReference type="ARBA" id="ARBA00023159"/>
    </source>
</evidence>
<dbReference type="InterPro" id="IPR051271">
    <property type="entry name" value="2C-system_Tx_regulators"/>
</dbReference>
<keyword evidence="5" id="KW-0805">Transcription regulation</keyword>
<dbReference type="PANTHER" id="PTHR45526">
    <property type="entry name" value="TRANSCRIPTIONAL REGULATORY PROTEIN DPIA"/>
    <property type="match status" value="1"/>
</dbReference>
<keyword evidence="3 9" id="KW-0597">Phosphoprotein</keyword>
<dbReference type="SUPFAM" id="SSF52172">
    <property type="entry name" value="CheY-like"/>
    <property type="match status" value="1"/>
</dbReference>
<sequence>MIKTFIVEDDPMVAEFNRRYLEKINGFELVGIASSFDEALPIIENEEINLILLDIYMPGENGWSLLSKIRGLGKGIDVIIITAACDKQSIKNGLRFGAVDYLIKPFEFGRFKAALTSYQEEQILINNQEKLNQNDLDNIIHHKEQQILSGFEIPKGLTKSTLIKVWEKIVEKKNDFFSTDELAQLVGISRVSMRKYLFFLTEINILETEVVYGAIGRPVYMHRINNEDYTLINKYIGSP</sequence>
<evidence type="ECO:0000313" key="11">
    <source>
        <dbReference type="EMBL" id="MDQ0200644.1"/>
    </source>
</evidence>
<gene>
    <name evidence="11" type="ORF">J2S10_003833</name>
</gene>
<name>A0ABT9XYJ4_9BACI</name>
<dbReference type="InterPro" id="IPR001789">
    <property type="entry name" value="Sig_transdc_resp-reg_receiver"/>
</dbReference>
<accession>A0ABT9XYJ4</accession>
<comment type="caution">
    <text evidence="11">The sequence shown here is derived from an EMBL/GenBank/DDBJ whole genome shotgun (WGS) entry which is preliminary data.</text>
</comment>
<evidence type="ECO:0000313" key="12">
    <source>
        <dbReference type="Proteomes" id="UP001224122"/>
    </source>
</evidence>
<dbReference type="InterPro" id="IPR036390">
    <property type="entry name" value="WH_DNA-bd_sf"/>
</dbReference>
<evidence type="ECO:0000256" key="6">
    <source>
        <dbReference type="ARBA" id="ARBA00023125"/>
    </source>
</evidence>
<organism evidence="11 12">
    <name type="scientific">Neobacillus ginsengisoli</name>
    <dbReference type="NCBI Taxonomy" id="904295"/>
    <lineage>
        <taxon>Bacteria</taxon>
        <taxon>Bacillati</taxon>
        <taxon>Bacillota</taxon>
        <taxon>Bacilli</taxon>
        <taxon>Bacillales</taxon>
        <taxon>Bacillaceae</taxon>
        <taxon>Neobacillus</taxon>
    </lineage>
</organism>
<proteinExistence type="predicted"/>
<dbReference type="SMART" id="SM00448">
    <property type="entry name" value="REC"/>
    <property type="match status" value="1"/>
</dbReference>
<dbReference type="PANTHER" id="PTHR45526:SF1">
    <property type="entry name" value="TRANSCRIPTIONAL REGULATORY PROTEIN DCUR-RELATED"/>
    <property type="match status" value="1"/>
</dbReference>
<dbReference type="Pfam" id="PF00072">
    <property type="entry name" value="Response_reg"/>
    <property type="match status" value="1"/>
</dbReference>
<dbReference type="InterPro" id="IPR011006">
    <property type="entry name" value="CheY-like_superfamily"/>
</dbReference>
<dbReference type="PROSITE" id="PS50110">
    <property type="entry name" value="RESPONSE_REGULATORY"/>
    <property type="match status" value="1"/>
</dbReference>
<evidence type="ECO:0000256" key="2">
    <source>
        <dbReference type="ARBA" id="ARBA00022490"/>
    </source>
</evidence>
<dbReference type="InterPro" id="IPR024187">
    <property type="entry name" value="Sig_transdc_resp-reg_cit/mal"/>
</dbReference>
<evidence type="ECO:0000256" key="4">
    <source>
        <dbReference type="ARBA" id="ARBA00023012"/>
    </source>
</evidence>
<evidence type="ECO:0000256" key="8">
    <source>
        <dbReference type="ARBA" id="ARBA00023163"/>
    </source>
</evidence>
<evidence type="ECO:0000256" key="3">
    <source>
        <dbReference type="ARBA" id="ARBA00022553"/>
    </source>
</evidence>
<keyword evidence="8" id="KW-0804">Transcription</keyword>
<reference evidence="11 12" key="1">
    <citation type="submission" date="2023-07" db="EMBL/GenBank/DDBJ databases">
        <title>Genomic Encyclopedia of Type Strains, Phase IV (KMG-IV): sequencing the most valuable type-strain genomes for metagenomic binning, comparative biology and taxonomic classification.</title>
        <authorList>
            <person name="Goeker M."/>
        </authorList>
    </citation>
    <scope>NUCLEOTIDE SEQUENCE [LARGE SCALE GENOMIC DNA]</scope>
    <source>
        <strain evidence="11 12">DSM 27594</strain>
    </source>
</reference>
<comment type="subcellular location">
    <subcellularLocation>
        <location evidence="1">Cytoplasm</location>
    </subcellularLocation>
</comment>
<keyword evidence="2" id="KW-0963">Cytoplasm</keyword>
<protein>
    <submittedName>
        <fullName evidence="11">CitB family two-component system response regulator MalR</fullName>
    </submittedName>
</protein>
<keyword evidence="12" id="KW-1185">Reference proteome</keyword>
<feature type="modified residue" description="4-aspartylphosphate" evidence="9">
    <location>
        <position position="54"/>
    </location>
</feature>
<keyword evidence="6" id="KW-0238">DNA-binding</keyword>
<dbReference type="PIRSF" id="PIRSF006171">
    <property type="entry name" value="RR_citrat_malat"/>
    <property type="match status" value="1"/>
</dbReference>
<feature type="domain" description="Response regulatory" evidence="10">
    <location>
        <begin position="3"/>
        <end position="119"/>
    </location>
</feature>
<dbReference type="CDD" id="cd19925">
    <property type="entry name" value="REC_citrate_TCS"/>
    <property type="match status" value="1"/>
</dbReference>
<dbReference type="Proteomes" id="UP001224122">
    <property type="component" value="Unassembled WGS sequence"/>
</dbReference>
<evidence type="ECO:0000256" key="1">
    <source>
        <dbReference type="ARBA" id="ARBA00004496"/>
    </source>
</evidence>
<keyword evidence="7" id="KW-0010">Activator</keyword>
<dbReference type="RefSeq" id="WP_307410751.1">
    <property type="nucleotide sequence ID" value="NZ_JAUSTW010000006.1"/>
</dbReference>
<keyword evidence="4" id="KW-0902">Two-component regulatory system</keyword>
<dbReference type="EMBL" id="JAUSTW010000006">
    <property type="protein sequence ID" value="MDQ0200644.1"/>
    <property type="molecule type" value="Genomic_DNA"/>
</dbReference>
<dbReference type="SUPFAM" id="SSF46785">
    <property type="entry name" value="Winged helix' DNA-binding domain"/>
    <property type="match status" value="1"/>
</dbReference>
<evidence type="ECO:0000256" key="5">
    <source>
        <dbReference type="ARBA" id="ARBA00023015"/>
    </source>
</evidence>
<evidence type="ECO:0000259" key="10">
    <source>
        <dbReference type="PROSITE" id="PS50110"/>
    </source>
</evidence>